<evidence type="ECO:0000313" key="3">
    <source>
        <dbReference type="EMBL" id="KFL31003.1"/>
    </source>
</evidence>
<gene>
    <name evidence="3" type="ORF">JP75_11680</name>
</gene>
<dbReference type="AlphaFoldDB" id="A0A087M2A0"/>
<dbReference type="Pfam" id="PF07811">
    <property type="entry name" value="TadE"/>
    <property type="match status" value="1"/>
</dbReference>
<organism evidence="3 4">
    <name type="scientific">Devosia riboflavina</name>
    <dbReference type="NCBI Taxonomy" id="46914"/>
    <lineage>
        <taxon>Bacteria</taxon>
        <taxon>Pseudomonadati</taxon>
        <taxon>Pseudomonadota</taxon>
        <taxon>Alphaproteobacteria</taxon>
        <taxon>Hyphomicrobiales</taxon>
        <taxon>Devosiaceae</taxon>
        <taxon>Devosia</taxon>
    </lineage>
</organism>
<comment type="caution">
    <text evidence="3">The sequence shown here is derived from an EMBL/GenBank/DDBJ whole genome shotgun (WGS) entry which is preliminary data.</text>
</comment>
<dbReference type="STRING" id="46914.JP75_11680"/>
<dbReference type="OrthoDB" id="7189296at2"/>
<keyword evidence="1" id="KW-1133">Transmembrane helix</keyword>
<evidence type="ECO:0000259" key="2">
    <source>
        <dbReference type="Pfam" id="PF07811"/>
    </source>
</evidence>
<keyword evidence="1" id="KW-0472">Membrane</keyword>
<feature type="domain" description="TadE-like" evidence="2">
    <location>
        <begin position="21"/>
        <end position="58"/>
    </location>
</feature>
<dbReference type="EMBL" id="JQGC01000009">
    <property type="protein sequence ID" value="KFL31003.1"/>
    <property type="molecule type" value="Genomic_DNA"/>
</dbReference>
<name>A0A087M2A0_9HYPH</name>
<dbReference type="Proteomes" id="UP000028981">
    <property type="component" value="Unassembled WGS sequence"/>
</dbReference>
<feature type="transmembrane region" description="Helical" evidence="1">
    <location>
        <begin position="21"/>
        <end position="39"/>
    </location>
</feature>
<accession>A0A087M2A0</accession>
<dbReference type="InterPro" id="IPR012495">
    <property type="entry name" value="TadE-like_dom"/>
</dbReference>
<keyword evidence="4" id="KW-1185">Reference proteome</keyword>
<reference evidence="3 4" key="1">
    <citation type="submission" date="2014-08" db="EMBL/GenBank/DDBJ databases">
        <authorList>
            <person name="Hassan Y.I."/>
            <person name="Lepp D."/>
            <person name="Zhou T."/>
        </authorList>
    </citation>
    <scope>NUCLEOTIDE SEQUENCE [LARGE SCALE GENOMIC DNA]</scope>
    <source>
        <strain evidence="3 4">IFO13584</strain>
    </source>
</reference>
<protein>
    <recommendedName>
        <fullName evidence="2">TadE-like domain-containing protein</fullName>
    </recommendedName>
</protein>
<evidence type="ECO:0000256" key="1">
    <source>
        <dbReference type="SAM" id="Phobius"/>
    </source>
</evidence>
<dbReference type="RefSeq" id="WP_035082829.1">
    <property type="nucleotide sequence ID" value="NZ_JQGC01000009.1"/>
</dbReference>
<proteinExistence type="predicted"/>
<evidence type="ECO:0000313" key="4">
    <source>
        <dbReference type="Proteomes" id="UP000028981"/>
    </source>
</evidence>
<keyword evidence="1" id="KW-0812">Transmembrane</keyword>
<sequence>MRATGKTFLNTLRAFVRRETGVAAVEFALVVPLMLSVYLGCTEAATLLTADRKVQSVAGAIGDLVARSNKTLAQAQLEDYFLAATSIMTPYDASGLVQTITAVSVDDEGEATILWSARYENGTLSRTVAGHATGDPYELPAEMTAIATDQTVIAAEVEYSYRPLLGIVFKEALDLNRSALFMPRFGGAITLN</sequence>